<organism evidence="1 2">
    <name type="scientific">Crotalaria pallida</name>
    <name type="common">Smooth rattlebox</name>
    <name type="synonym">Crotalaria striata</name>
    <dbReference type="NCBI Taxonomy" id="3830"/>
    <lineage>
        <taxon>Eukaryota</taxon>
        <taxon>Viridiplantae</taxon>
        <taxon>Streptophyta</taxon>
        <taxon>Embryophyta</taxon>
        <taxon>Tracheophyta</taxon>
        <taxon>Spermatophyta</taxon>
        <taxon>Magnoliopsida</taxon>
        <taxon>eudicotyledons</taxon>
        <taxon>Gunneridae</taxon>
        <taxon>Pentapetalae</taxon>
        <taxon>rosids</taxon>
        <taxon>fabids</taxon>
        <taxon>Fabales</taxon>
        <taxon>Fabaceae</taxon>
        <taxon>Papilionoideae</taxon>
        <taxon>50 kb inversion clade</taxon>
        <taxon>genistoids sensu lato</taxon>
        <taxon>core genistoids</taxon>
        <taxon>Crotalarieae</taxon>
        <taxon>Crotalaria</taxon>
    </lineage>
</organism>
<dbReference type="EMBL" id="JAYWIO010000001">
    <property type="protein sequence ID" value="KAK7287240.1"/>
    <property type="molecule type" value="Genomic_DNA"/>
</dbReference>
<accession>A0AAN9P6K4</accession>
<comment type="caution">
    <text evidence="1">The sequence shown here is derived from an EMBL/GenBank/DDBJ whole genome shotgun (WGS) entry which is preliminary data.</text>
</comment>
<dbReference type="Proteomes" id="UP001372338">
    <property type="component" value="Unassembled WGS sequence"/>
</dbReference>
<gene>
    <name evidence="1" type="ORF">RIF29_00397</name>
</gene>
<evidence type="ECO:0000313" key="2">
    <source>
        <dbReference type="Proteomes" id="UP001372338"/>
    </source>
</evidence>
<keyword evidence="2" id="KW-1185">Reference proteome</keyword>
<dbReference type="AlphaFoldDB" id="A0AAN9P6K4"/>
<evidence type="ECO:0000313" key="1">
    <source>
        <dbReference type="EMBL" id="KAK7287240.1"/>
    </source>
</evidence>
<name>A0AAN9P6K4_CROPI</name>
<protein>
    <submittedName>
        <fullName evidence="1">Uncharacterized protein</fullName>
    </submittedName>
</protein>
<sequence length="77" mass="8724">MVTIVAVIQVIQYAIFHKSGKATETELQEVVVDYIRCKLMLGLFSPLHHHDVATFILGSIITAPTLLSYRCRDCYNK</sequence>
<proteinExistence type="predicted"/>
<reference evidence="1 2" key="1">
    <citation type="submission" date="2024-01" db="EMBL/GenBank/DDBJ databases">
        <title>The genomes of 5 underutilized Papilionoideae crops provide insights into root nodulation and disease resistanc.</title>
        <authorList>
            <person name="Yuan L."/>
        </authorList>
    </citation>
    <scope>NUCLEOTIDE SEQUENCE [LARGE SCALE GENOMIC DNA]</scope>
    <source>
        <strain evidence="1">ZHUSHIDOU_FW_LH</strain>
        <tissue evidence="1">Leaf</tissue>
    </source>
</reference>